<evidence type="ECO:0000313" key="5">
    <source>
        <dbReference type="Proteomes" id="UP000545876"/>
    </source>
</evidence>
<keyword evidence="2" id="KW-0472">Membrane</keyword>
<evidence type="ECO:0000256" key="1">
    <source>
        <dbReference type="ARBA" id="ARBA00006068"/>
    </source>
</evidence>
<feature type="domain" description="Cell envelope-related transcriptional attenuator" evidence="3">
    <location>
        <begin position="121"/>
        <end position="284"/>
    </location>
</feature>
<evidence type="ECO:0000259" key="3">
    <source>
        <dbReference type="Pfam" id="PF03816"/>
    </source>
</evidence>
<keyword evidence="2" id="KW-0812">Transmembrane</keyword>
<dbReference type="PANTHER" id="PTHR33392">
    <property type="entry name" value="POLYISOPRENYL-TEICHOIC ACID--PEPTIDOGLYCAN TEICHOIC ACID TRANSFERASE TAGU"/>
    <property type="match status" value="1"/>
</dbReference>
<dbReference type="Pfam" id="PF03816">
    <property type="entry name" value="LytR_cpsA_psr"/>
    <property type="match status" value="1"/>
</dbReference>
<evidence type="ECO:0000313" key="4">
    <source>
        <dbReference type="EMBL" id="NLD25135.1"/>
    </source>
</evidence>
<dbReference type="InterPro" id="IPR004474">
    <property type="entry name" value="LytR_CpsA_psr"/>
</dbReference>
<feature type="transmembrane region" description="Helical" evidence="2">
    <location>
        <begin position="51"/>
        <end position="69"/>
    </location>
</feature>
<dbReference type="EMBL" id="JAAZBX010000002">
    <property type="protein sequence ID" value="NLD25135.1"/>
    <property type="molecule type" value="Genomic_DNA"/>
</dbReference>
<dbReference type="AlphaFoldDB" id="A0A847CZM2"/>
<accession>A0A847CZM2</accession>
<dbReference type="Proteomes" id="UP000545876">
    <property type="component" value="Unassembled WGS sequence"/>
</dbReference>
<dbReference type="NCBIfam" id="TIGR00350">
    <property type="entry name" value="lytR_cpsA_psr"/>
    <property type="match status" value="1"/>
</dbReference>
<keyword evidence="2" id="KW-1133">Transmembrane helix</keyword>
<name>A0A847CZM2_9BACT</name>
<proteinExistence type="inferred from homology"/>
<comment type="caution">
    <text evidence="4">The sequence shown here is derived from an EMBL/GenBank/DDBJ whole genome shotgun (WGS) entry which is preliminary data.</text>
</comment>
<comment type="similarity">
    <text evidence="1">Belongs to the LytR/CpsA/Psr (LCP) family.</text>
</comment>
<dbReference type="Gene3D" id="3.40.630.190">
    <property type="entry name" value="LCP protein"/>
    <property type="match status" value="1"/>
</dbReference>
<dbReference type="InterPro" id="IPR050922">
    <property type="entry name" value="LytR/CpsA/Psr_CW_biosynth"/>
</dbReference>
<reference evidence="4 5" key="1">
    <citation type="journal article" date="2020" name="Biotechnol. Biofuels">
        <title>New insights from the biogas microbiome by comprehensive genome-resolved metagenomics of nearly 1600 species originating from multiple anaerobic digesters.</title>
        <authorList>
            <person name="Campanaro S."/>
            <person name="Treu L."/>
            <person name="Rodriguez-R L.M."/>
            <person name="Kovalovszki A."/>
            <person name="Ziels R.M."/>
            <person name="Maus I."/>
            <person name="Zhu X."/>
            <person name="Kougias P.G."/>
            <person name="Basile A."/>
            <person name="Luo G."/>
            <person name="Schluter A."/>
            <person name="Konstantinidis K.T."/>
            <person name="Angelidaki I."/>
        </authorList>
    </citation>
    <scope>NUCLEOTIDE SEQUENCE [LARGE SCALE GENOMIC DNA]</scope>
    <source>
        <strain evidence="4">AS06rmzACSIP_65</strain>
    </source>
</reference>
<dbReference type="PANTHER" id="PTHR33392:SF6">
    <property type="entry name" value="POLYISOPRENYL-TEICHOIC ACID--PEPTIDOGLYCAN TEICHOIC ACID TRANSFERASE TAGU"/>
    <property type="match status" value="1"/>
</dbReference>
<organism evidence="4 5">
    <name type="scientific">Candidatus Dojkabacteria bacterium</name>
    <dbReference type="NCBI Taxonomy" id="2099670"/>
    <lineage>
        <taxon>Bacteria</taxon>
        <taxon>Candidatus Dojkabacteria</taxon>
    </lineage>
</organism>
<gene>
    <name evidence="4" type="ORF">GX656_00635</name>
</gene>
<evidence type="ECO:0000256" key="2">
    <source>
        <dbReference type="SAM" id="Phobius"/>
    </source>
</evidence>
<sequence length="491" mass="54773">MVLDIDLTNGDLNTNPGIFQSSTIESGNLNPTNPQNIFPDIPKKKSNWPRILLFILVGIALGGIGYFLYKSSQISKELGFKFNIGEVVTTKKPELKKDTTGRYTNVLFVGVDSRESSYISNTDTIMVGSYNHQTKDITMISIPRDFYVITNPQTKWVNRINTVYAAAENAQEGEGFPALISSVKDVTNLEIQYYAMVDFKAFVEIVDLLGGLSINVENSFVDYAYPNGNKYKTVKFTAGPQVMDGETALEYSRSRHSLQNNEGSDYARARRQQKVITAIQEKISQSDSFKDPKAIMGIFSSLINNIKISEFTITDIQAGLNILEEIKNSNGRTNSFVLDPSAGDGTLIETKTMPSGAFAIGPVEGFGIYKRIHEYVNATITNPRVYSEDPTIYIYDIGLGATEIKKLVTEMRKEYPYLKIIISYPLYHGKEGDYIYSNEEKYSETIKQLSRYLNTTNNSAPDFLEPKLSPTGVIMLLGVPTQLQQSNESGV</sequence>
<protein>
    <submittedName>
        <fullName evidence="4">LCP family protein</fullName>
    </submittedName>
</protein>